<protein>
    <submittedName>
        <fullName evidence="2">Uncharacterized protein</fullName>
    </submittedName>
</protein>
<sequence>MTKERTDSNSPTGPNEAVFSCDYATSLREIQNEEEEEEEQEEEEEEEEEEEYEGSQTETGIVFHTILC</sequence>
<dbReference type="EMBL" id="VSRR010037626">
    <property type="protein sequence ID" value="MPC73826.1"/>
    <property type="molecule type" value="Genomic_DNA"/>
</dbReference>
<organism evidence="2 3">
    <name type="scientific">Portunus trituberculatus</name>
    <name type="common">Swimming crab</name>
    <name type="synonym">Neptunus trituberculatus</name>
    <dbReference type="NCBI Taxonomy" id="210409"/>
    <lineage>
        <taxon>Eukaryota</taxon>
        <taxon>Metazoa</taxon>
        <taxon>Ecdysozoa</taxon>
        <taxon>Arthropoda</taxon>
        <taxon>Crustacea</taxon>
        <taxon>Multicrustacea</taxon>
        <taxon>Malacostraca</taxon>
        <taxon>Eumalacostraca</taxon>
        <taxon>Eucarida</taxon>
        <taxon>Decapoda</taxon>
        <taxon>Pleocyemata</taxon>
        <taxon>Brachyura</taxon>
        <taxon>Eubrachyura</taxon>
        <taxon>Portunoidea</taxon>
        <taxon>Portunidae</taxon>
        <taxon>Portuninae</taxon>
        <taxon>Portunus</taxon>
    </lineage>
</organism>
<evidence type="ECO:0000256" key="1">
    <source>
        <dbReference type="SAM" id="MobiDB-lite"/>
    </source>
</evidence>
<accession>A0A5B7HVT3</accession>
<dbReference type="Proteomes" id="UP000324222">
    <property type="component" value="Unassembled WGS sequence"/>
</dbReference>
<evidence type="ECO:0000313" key="2">
    <source>
        <dbReference type="EMBL" id="MPC73826.1"/>
    </source>
</evidence>
<feature type="region of interest" description="Disordered" evidence="1">
    <location>
        <begin position="1"/>
        <end position="20"/>
    </location>
</feature>
<dbReference type="AlphaFoldDB" id="A0A5B7HVT3"/>
<name>A0A5B7HVT3_PORTR</name>
<feature type="compositionally biased region" description="Acidic residues" evidence="1">
    <location>
        <begin position="32"/>
        <end position="53"/>
    </location>
</feature>
<proteinExistence type="predicted"/>
<comment type="caution">
    <text evidence="2">The sequence shown here is derived from an EMBL/GenBank/DDBJ whole genome shotgun (WGS) entry which is preliminary data.</text>
</comment>
<gene>
    <name evidence="2" type="ORF">E2C01_068166</name>
</gene>
<feature type="region of interest" description="Disordered" evidence="1">
    <location>
        <begin position="27"/>
        <end position="68"/>
    </location>
</feature>
<evidence type="ECO:0000313" key="3">
    <source>
        <dbReference type="Proteomes" id="UP000324222"/>
    </source>
</evidence>
<reference evidence="2 3" key="1">
    <citation type="submission" date="2019-05" db="EMBL/GenBank/DDBJ databases">
        <title>Another draft genome of Portunus trituberculatus and its Hox gene families provides insights of decapod evolution.</title>
        <authorList>
            <person name="Jeong J.-H."/>
            <person name="Song I."/>
            <person name="Kim S."/>
            <person name="Choi T."/>
            <person name="Kim D."/>
            <person name="Ryu S."/>
            <person name="Kim W."/>
        </authorList>
    </citation>
    <scope>NUCLEOTIDE SEQUENCE [LARGE SCALE GENOMIC DNA]</scope>
    <source>
        <tissue evidence="2">Muscle</tissue>
    </source>
</reference>
<keyword evidence="3" id="KW-1185">Reference proteome</keyword>